<dbReference type="SUPFAM" id="SSF51445">
    <property type="entry name" value="(Trans)glycosidases"/>
    <property type="match status" value="1"/>
</dbReference>
<sequence length="479" mass="55954">MSGFKKDFLWGGAVAAHQLEGGWNEGGKGVSIADVMTAGAYGVPREVTDGIIEGRNYPNHEAIDFYHYYKEDIKLFAEMGFKCFRTSIAWTRIFPNGDEIEPNEEGLQFYDDMFDECLKYNIEPVITLSHFEMPYHLVTKYGGWRNRKMIEFFSRFARVVFSRYRTKVKYWMTFNEINNQVNFNESFCPFTNSGIIYSEHEDRYEREKIMYQAVHYELVASAIAVDVGHAINPDFKIGCMIAMCPIYPLTCAPEDMMMSVKAMHRRYWFTDVHARGYYPDYMLNYFDKQRFNLDITESDLDILRLGCVDYIGFSYYMSFVTKYMDNNPDYNYIEPDHLVKNPYIQSSDWGWQIDAPGLRYSLNWFWDRYQLPMFIVENGFGAIDTVESDGTIDDQYRIDYLSAHVGEMKKAVVEDGVDLIGYTPWGCIDLISAGTGEMKKRYGMIYVDKDNDGNGTLNRSRKKSFYWYKEVISQNGNNI</sequence>
<dbReference type="Pfam" id="PF00232">
    <property type="entry name" value="Glyco_hydro_1"/>
    <property type="match status" value="1"/>
</dbReference>
<protein>
    <submittedName>
        <fullName evidence="7">6-phospho-beta-glucosidase</fullName>
        <ecNumber evidence="7">3.2.1.86</ecNumber>
    </submittedName>
</protein>
<dbReference type="InterPro" id="IPR001360">
    <property type="entry name" value="Glyco_hydro_1"/>
</dbReference>
<dbReference type="GO" id="GO:0016052">
    <property type="term" value="P:carbohydrate catabolic process"/>
    <property type="evidence" value="ECO:0007669"/>
    <property type="project" value="TreeGrafter"/>
</dbReference>
<feature type="active site" description="Nucleophile" evidence="4">
    <location>
        <position position="377"/>
    </location>
</feature>
<dbReference type="PANTHER" id="PTHR10353:SF85">
    <property type="entry name" value="ARYL-PHOSPHO-BETA-D-GLUCOSIDASE BGLA"/>
    <property type="match status" value="1"/>
</dbReference>
<dbReference type="Proteomes" id="UP000839746">
    <property type="component" value="Unassembled WGS sequence"/>
</dbReference>
<evidence type="ECO:0000256" key="2">
    <source>
        <dbReference type="ARBA" id="ARBA00022801"/>
    </source>
</evidence>
<keyword evidence="2 6" id="KW-0378">Hydrolase</keyword>
<comment type="similarity">
    <text evidence="1 5">Belongs to the glycosyl hydrolase 1 family.</text>
</comment>
<evidence type="ECO:0000313" key="7">
    <source>
        <dbReference type="EMBL" id="ECF6052058.1"/>
    </source>
</evidence>
<evidence type="ECO:0000256" key="5">
    <source>
        <dbReference type="RuleBase" id="RU003690"/>
    </source>
</evidence>
<name>A0A5Y2S1T3_SALER</name>
<evidence type="ECO:0000256" key="6">
    <source>
        <dbReference type="RuleBase" id="RU004468"/>
    </source>
</evidence>
<evidence type="ECO:0000256" key="4">
    <source>
        <dbReference type="PROSITE-ProRule" id="PRU10055"/>
    </source>
</evidence>
<dbReference type="GO" id="GO:0005829">
    <property type="term" value="C:cytosol"/>
    <property type="evidence" value="ECO:0007669"/>
    <property type="project" value="TreeGrafter"/>
</dbReference>
<dbReference type="PROSITE" id="PS00653">
    <property type="entry name" value="GLYCOSYL_HYDROL_F1_2"/>
    <property type="match status" value="1"/>
</dbReference>
<proteinExistence type="inferred from homology"/>
<evidence type="ECO:0000256" key="3">
    <source>
        <dbReference type="ARBA" id="ARBA00023295"/>
    </source>
</evidence>
<dbReference type="GO" id="GO:0008706">
    <property type="term" value="F:6-phospho-beta-glucosidase activity"/>
    <property type="evidence" value="ECO:0007669"/>
    <property type="project" value="UniProtKB-EC"/>
</dbReference>
<dbReference type="InterPro" id="IPR018120">
    <property type="entry name" value="Glyco_hydro_1_AS"/>
</dbReference>
<comment type="caution">
    <text evidence="7">The sequence shown here is derived from an EMBL/GenBank/DDBJ whole genome shotgun (WGS) entry which is preliminary data.</text>
</comment>
<dbReference type="PRINTS" id="PR00131">
    <property type="entry name" value="GLHYDRLASE1"/>
</dbReference>
<dbReference type="Gene3D" id="3.20.20.80">
    <property type="entry name" value="Glycosidases"/>
    <property type="match status" value="1"/>
</dbReference>
<dbReference type="NCBIfam" id="NF011589">
    <property type="entry name" value="PRK15014.1"/>
    <property type="match status" value="1"/>
</dbReference>
<dbReference type="NCBIfam" id="NF007154">
    <property type="entry name" value="PRK09589.1"/>
    <property type="match status" value="1"/>
</dbReference>
<dbReference type="AlphaFoldDB" id="A0A5Y2S1T3"/>
<dbReference type="PROSITE" id="PS00572">
    <property type="entry name" value="GLYCOSYL_HYDROL_F1_1"/>
    <property type="match status" value="1"/>
</dbReference>
<dbReference type="InterPro" id="IPR033132">
    <property type="entry name" value="GH_1_N_CS"/>
</dbReference>
<gene>
    <name evidence="7" type="ORF">FNN84_12710</name>
</gene>
<reference evidence="7" key="1">
    <citation type="submission" date="2019-07" db="EMBL/GenBank/DDBJ databases">
        <authorList>
            <person name="Ashton P.M."/>
            <person name="Dallman T."/>
            <person name="Nair S."/>
            <person name="De Pinna E."/>
            <person name="Peters T."/>
            <person name="Grant K."/>
        </authorList>
    </citation>
    <scope>NUCLEOTIDE SEQUENCE [LARGE SCALE GENOMIC DNA]</scope>
    <source>
        <strain evidence="7">107213</strain>
    </source>
</reference>
<organism evidence="7">
    <name type="scientific">Salmonella enterica subsp. salamae</name>
    <dbReference type="NCBI Taxonomy" id="59202"/>
    <lineage>
        <taxon>Bacteria</taxon>
        <taxon>Pseudomonadati</taxon>
        <taxon>Pseudomonadota</taxon>
        <taxon>Gammaproteobacteria</taxon>
        <taxon>Enterobacterales</taxon>
        <taxon>Enterobacteriaceae</taxon>
        <taxon>Salmonella</taxon>
    </lineage>
</organism>
<dbReference type="EMBL" id="AAILSQ010000011">
    <property type="protein sequence ID" value="ECF6052058.1"/>
    <property type="molecule type" value="Genomic_DNA"/>
</dbReference>
<keyword evidence="3 6" id="KW-0326">Glycosidase</keyword>
<accession>A0A5Y2S1T3</accession>
<evidence type="ECO:0000256" key="1">
    <source>
        <dbReference type="ARBA" id="ARBA00010838"/>
    </source>
</evidence>
<dbReference type="EC" id="3.2.1.86" evidence="7"/>
<dbReference type="FunFam" id="3.20.20.80:FF:000004">
    <property type="entry name" value="Beta-glucosidase 6-phospho-beta-glucosidase"/>
    <property type="match status" value="1"/>
</dbReference>
<dbReference type="InterPro" id="IPR017853">
    <property type="entry name" value="GH"/>
</dbReference>
<dbReference type="PANTHER" id="PTHR10353">
    <property type="entry name" value="GLYCOSYL HYDROLASE"/>
    <property type="match status" value="1"/>
</dbReference>